<dbReference type="InterPro" id="IPR036640">
    <property type="entry name" value="ABC1_TM_sf"/>
</dbReference>
<dbReference type="PROSITE" id="PS50893">
    <property type="entry name" value="ABC_TRANSPORTER_2"/>
    <property type="match status" value="1"/>
</dbReference>
<dbReference type="RefSeq" id="WP_173055505.1">
    <property type="nucleotide sequence ID" value="NZ_BAABGO010000082.1"/>
</dbReference>
<gene>
    <name evidence="9" type="ORF">Phou_020520</name>
</gene>
<dbReference type="InterPro" id="IPR027417">
    <property type="entry name" value="P-loop_NTPase"/>
</dbReference>
<dbReference type="GO" id="GO:0005524">
    <property type="term" value="F:ATP binding"/>
    <property type="evidence" value="ECO:0007669"/>
    <property type="project" value="UniProtKB-KW"/>
</dbReference>
<dbReference type="InterPro" id="IPR003593">
    <property type="entry name" value="AAA+_ATPase"/>
</dbReference>
<feature type="transmembrane region" description="Helical" evidence="7">
    <location>
        <begin position="38"/>
        <end position="65"/>
    </location>
</feature>
<dbReference type="GO" id="GO:0005886">
    <property type="term" value="C:plasma membrane"/>
    <property type="evidence" value="ECO:0007669"/>
    <property type="project" value="UniProtKB-SubCell"/>
</dbReference>
<dbReference type="SUPFAM" id="SSF52540">
    <property type="entry name" value="P-loop containing nucleoside triphosphate hydrolases"/>
    <property type="match status" value="1"/>
</dbReference>
<feature type="domain" description="ABC transporter" evidence="8">
    <location>
        <begin position="362"/>
        <end position="603"/>
    </location>
</feature>
<dbReference type="InterPro" id="IPR017871">
    <property type="entry name" value="ABC_transporter-like_CS"/>
</dbReference>
<evidence type="ECO:0000256" key="6">
    <source>
        <dbReference type="ARBA" id="ARBA00023136"/>
    </source>
</evidence>
<dbReference type="CDD" id="cd03228">
    <property type="entry name" value="ABCC_MRP_Like"/>
    <property type="match status" value="1"/>
</dbReference>
<dbReference type="PROSITE" id="PS00211">
    <property type="entry name" value="ABC_TRANSPORTER_1"/>
    <property type="match status" value="1"/>
</dbReference>
<evidence type="ECO:0000256" key="1">
    <source>
        <dbReference type="ARBA" id="ARBA00004651"/>
    </source>
</evidence>
<reference evidence="9 10" key="1">
    <citation type="submission" date="2020-03" db="EMBL/GenBank/DDBJ databases">
        <title>Whole genome shotgun sequence of Phytohabitans houttuyneae NBRC 108639.</title>
        <authorList>
            <person name="Komaki H."/>
            <person name="Tamura T."/>
        </authorList>
    </citation>
    <scope>NUCLEOTIDE SEQUENCE [LARGE SCALE GENOMIC DNA]</scope>
    <source>
        <strain evidence="9 10">NBRC 108639</strain>
    </source>
</reference>
<keyword evidence="4" id="KW-0067">ATP-binding</keyword>
<sequence>MRETAVRWWRSLSPADGLWRSARTVAVAAWRVSRPLTALLAVTAVATAAFPMIQMVAVSAVVGGLPEAAEQGAGSAAANSVYIGLGTMAVAYFIAQVTPAVQWSLGRVMGARLDVLVRDRVMDATLGRPGLGHVEHGALRDAATLAQDTRSATFGADDAIRAVAGLISGRLQGLAAAGILVTFHWWTPLVLLLTFLPWDMYFRSEHGKVARSWVERTPEQARASYFRGLGTDAAAAKELRVFGLGGFVRDRFAAHYLAGMVPLWRERTTRLRRFLPPVASVTAGYLAVFGALGWELATGRQSLTATALYVLAAGQVWRLTPSYNDLSRLAIGATPLLSAQRVAHPAPGGAARTADVRPAREIRFDRVSFAYPGGPDVLSGLDLSIAAGRSLAVVGDNGAGKTTLVKLLCGLYQPSAGRITVDGTDLRELDPFAWRRHVAAIFQDYVRYPLTLRENVAAGAGGDLDDGGTRRMLADAAAADLADALPHGLDTVLGREFDRGVELSGGQWQKVALARALAGRHAGASVLILDEPTANLDVRAEAALFERILTVTSGSTTLLISHRFANVRRADRIVVLGGGRVVEDGSHDALLAAGGVYAAAFRQQAERFQLSGER</sequence>
<dbReference type="SUPFAM" id="SSF90123">
    <property type="entry name" value="ABC transporter transmembrane region"/>
    <property type="match status" value="1"/>
</dbReference>
<feature type="transmembrane region" description="Helical" evidence="7">
    <location>
        <begin position="174"/>
        <end position="198"/>
    </location>
</feature>
<evidence type="ECO:0000256" key="5">
    <source>
        <dbReference type="ARBA" id="ARBA00022989"/>
    </source>
</evidence>
<dbReference type="GO" id="GO:0034040">
    <property type="term" value="F:ATPase-coupled lipid transmembrane transporter activity"/>
    <property type="evidence" value="ECO:0007669"/>
    <property type="project" value="TreeGrafter"/>
</dbReference>
<dbReference type="Pfam" id="PF00005">
    <property type="entry name" value="ABC_tran"/>
    <property type="match status" value="1"/>
</dbReference>
<dbReference type="GO" id="GO:0016887">
    <property type="term" value="F:ATP hydrolysis activity"/>
    <property type="evidence" value="ECO:0007669"/>
    <property type="project" value="InterPro"/>
</dbReference>
<comment type="caution">
    <text evidence="9">The sequence shown here is derived from an EMBL/GenBank/DDBJ whole genome shotgun (WGS) entry which is preliminary data.</text>
</comment>
<keyword evidence="5 7" id="KW-1133">Transmembrane helix</keyword>
<protein>
    <submittedName>
        <fullName evidence="9">Multidrug ABC transporter permease</fullName>
    </submittedName>
</protein>
<evidence type="ECO:0000313" key="10">
    <source>
        <dbReference type="Proteomes" id="UP000482800"/>
    </source>
</evidence>
<comment type="subcellular location">
    <subcellularLocation>
        <location evidence="1">Cell membrane</location>
        <topology evidence="1">Multi-pass membrane protein</topology>
    </subcellularLocation>
</comment>
<evidence type="ECO:0000313" key="9">
    <source>
        <dbReference type="EMBL" id="GFJ77872.1"/>
    </source>
</evidence>
<feature type="transmembrane region" description="Helical" evidence="7">
    <location>
        <begin position="77"/>
        <end position="95"/>
    </location>
</feature>
<evidence type="ECO:0000259" key="8">
    <source>
        <dbReference type="PROSITE" id="PS50893"/>
    </source>
</evidence>
<keyword evidence="2 7" id="KW-0812">Transmembrane</keyword>
<dbReference type="PANTHER" id="PTHR24221:SF654">
    <property type="entry name" value="ATP-BINDING CASSETTE SUB-FAMILY B MEMBER 6"/>
    <property type="match status" value="1"/>
</dbReference>
<name>A0A6V8JYP4_9ACTN</name>
<dbReference type="InterPro" id="IPR039421">
    <property type="entry name" value="Type_1_exporter"/>
</dbReference>
<keyword evidence="6 7" id="KW-0472">Membrane</keyword>
<dbReference type="PANTHER" id="PTHR24221">
    <property type="entry name" value="ATP-BINDING CASSETTE SUB-FAMILY B"/>
    <property type="match status" value="1"/>
</dbReference>
<dbReference type="Gene3D" id="1.20.1560.10">
    <property type="entry name" value="ABC transporter type 1, transmembrane domain"/>
    <property type="match status" value="1"/>
</dbReference>
<evidence type="ECO:0000256" key="3">
    <source>
        <dbReference type="ARBA" id="ARBA00022741"/>
    </source>
</evidence>
<evidence type="ECO:0000256" key="4">
    <source>
        <dbReference type="ARBA" id="ARBA00022840"/>
    </source>
</evidence>
<accession>A0A6V8JYP4</accession>
<dbReference type="AlphaFoldDB" id="A0A6V8JYP4"/>
<keyword evidence="10" id="KW-1185">Reference proteome</keyword>
<dbReference type="Proteomes" id="UP000482800">
    <property type="component" value="Unassembled WGS sequence"/>
</dbReference>
<organism evidence="9 10">
    <name type="scientific">Phytohabitans houttuyneae</name>
    <dbReference type="NCBI Taxonomy" id="1076126"/>
    <lineage>
        <taxon>Bacteria</taxon>
        <taxon>Bacillati</taxon>
        <taxon>Actinomycetota</taxon>
        <taxon>Actinomycetes</taxon>
        <taxon>Micromonosporales</taxon>
        <taxon>Micromonosporaceae</taxon>
    </lineage>
</organism>
<evidence type="ECO:0000256" key="2">
    <source>
        <dbReference type="ARBA" id="ARBA00022692"/>
    </source>
</evidence>
<proteinExistence type="predicted"/>
<dbReference type="InterPro" id="IPR003439">
    <property type="entry name" value="ABC_transporter-like_ATP-bd"/>
</dbReference>
<evidence type="ECO:0000256" key="7">
    <source>
        <dbReference type="SAM" id="Phobius"/>
    </source>
</evidence>
<reference evidence="9 10" key="2">
    <citation type="submission" date="2020-03" db="EMBL/GenBank/DDBJ databases">
        <authorList>
            <person name="Ichikawa N."/>
            <person name="Kimura A."/>
            <person name="Kitahashi Y."/>
            <person name="Uohara A."/>
        </authorList>
    </citation>
    <scope>NUCLEOTIDE SEQUENCE [LARGE SCALE GENOMIC DNA]</scope>
    <source>
        <strain evidence="9 10">NBRC 108639</strain>
    </source>
</reference>
<dbReference type="SMART" id="SM00382">
    <property type="entry name" value="AAA"/>
    <property type="match status" value="1"/>
</dbReference>
<keyword evidence="3" id="KW-0547">Nucleotide-binding</keyword>
<dbReference type="Gene3D" id="3.40.50.300">
    <property type="entry name" value="P-loop containing nucleotide triphosphate hydrolases"/>
    <property type="match status" value="1"/>
</dbReference>
<dbReference type="EMBL" id="BLPF01000001">
    <property type="protein sequence ID" value="GFJ77872.1"/>
    <property type="molecule type" value="Genomic_DNA"/>
</dbReference>